<organism evidence="1 2">
    <name type="scientific">Salmonella enterica subsp. enterica serovar Adelaide str. A4-669</name>
    <dbReference type="NCBI Taxonomy" id="913063"/>
    <lineage>
        <taxon>Bacteria</taxon>
        <taxon>Pseudomonadati</taxon>
        <taxon>Pseudomonadota</taxon>
        <taxon>Gammaproteobacteria</taxon>
        <taxon>Enterobacterales</taxon>
        <taxon>Enterobacteriaceae</taxon>
        <taxon>Salmonella</taxon>
    </lineage>
</organism>
<dbReference type="AlphaFoldDB" id="A0A6C8GFU0"/>
<sequence>MRGASQEIPFKLDVYTAQFYFVQDSVVPGEVLWILLL</sequence>
<name>A0A6C8GFU0_SALET</name>
<evidence type="ECO:0000313" key="1">
    <source>
        <dbReference type="EMBL" id="EHC29763.1"/>
    </source>
</evidence>
<reference evidence="1 2" key="1">
    <citation type="journal article" date="2011" name="BMC Genomics">
        <title>Genome sequencing reveals diversification of virulence factor content and possible host adaptation in distinct subpopulations of Salmonella enterica.</title>
        <authorList>
            <person name="den Bakker H.C."/>
            <person name="Moreno Switt A.I."/>
            <person name="Govoni G."/>
            <person name="Cummings C.A."/>
            <person name="Ranieri M.L."/>
            <person name="Degoricija L."/>
            <person name="Hoelzer K."/>
            <person name="Rodriguez-Rivera L.D."/>
            <person name="Brown S."/>
            <person name="Bolchacova E."/>
            <person name="Furtado M.R."/>
            <person name="Wiedmann M."/>
        </authorList>
    </citation>
    <scope>NUCLEOTIDE SEQUENCE [LARGE SCALE GENOMIC DNA]</scope>
    <source>
        <strain evidence="1 2">A4-669</strain>
    </source>
</reference>
<dbReference type="EMBL" id="AFCI01001813">
    <property type="protein sequence ID" value="EHC29763.1"/>
    <property type="molecule type" value="Genomic_DNA"/>
</dbReference>
<comment type="caution">
    <text evidence="1">The sequence shown here is derived from an EMBL/GenBank/DDBJ whole genome shotgun (WGS) entry which is preliminary data.</text>
</comment>
<gene>
    <name evidence="1" type="ORF">LTSEADE_5460</name>
</gene>
<dbReference type="Proteomes" id="UP000004906">
    <property type="component" value="Unassembled WGS sequence"/>
</dbReference>
<accession>A0A6C8GFU0</accession>
<evidence type="ECO:0000313" key="2">
    <source>
        <dbReference type="Proteomes" id="UP000004906"/>
    </source>
</evidence>
<protein>
    <submittedName>
        <fullName evidence="1">Uncharacterized protein</fullName>
    </submittedName>
</protein>
<proteinExistence type="predicted"/>